<evidence type="ECO:0000313" key="3">
    <source>
        <dbReference type="Proteomes" id="UP000613030"/>
    </source>
</evidence>
<organism evidence="2 3">
    <name type="scientific">Chryseolinea lacunae</name>
    <dbReference type="NCBI Taxonomy" id="2801331"/>
    <lineage>
        <taxon>Bacteria</taxon>
        <taxon>Pseudomonadati</taxon>
        <taxon>Bacteroidota</taxon>
        <taxon>Cytophagia</taxon>
        <taxon>Cytophagales</taxon>
        <taxon>Fulvivirgaceae</taxon>
        <taxon>Chryseolinea</taxon>
    </lineage>
</organism>
<comment type="caution">
    <text evidence="2">The sequence shown here is derived from an EMBL/GenBank/DDBJ whole genome shotgun (WGS) entry which is preliminary data.</text>
</comment>
<keyword evidence="1" id="KW-0732">Signal</keyword>
<name>A0ABS1KZW3_9BACT</name>
<accession>A0ABS1KZW3</accession>
<keyword evidence="3" id="KW-1185">Reference proteome</keyword>
<feature type="signal peptide" evidence="1">
    <location>
        <begin position="1"/>
        <end position="21"/>
    </location>
</feature>
<feature type="chain" id="PRO_5046070363" evidence="1">
    <location>
        <begin position="22"/>
        <end position="91"/>
    </location>
</feature>
<reference evidence="2 3" key="1">
    <citation type="submission" date="2021-01" db="EMBL/GenBank/DDBJ databases">
        <title>Chryseolinea sp. Jin1 Genome sequencing and assembly.</title>
        <authorList>
            <person name="Kim I."/>
        </authorList>
    </citation>
    <scope>NUCLEOTIDE SEQUENCE [LARGE SCALE GENOMIC DNA]</scope>
    <source>
        <strain evidence="2 3">Jin1</strain>
    </source>
</reference>
<gene>
    <name evidence="2" type="ORF">JI741_27305</name>
</gene>
<dbReference type="RefSeq" id="WP_202015053.1">
    <property type="nucleotide sequence ID" value="NZ_JAERRB010000013.1"/>
</dbReference>
<protein>
    <submittedName>
        <fullName evidence="2">Uncharacterized protein</fullName>
    </submittedName>
</protein>
<evidence type="ECO:0000256" key="1">
    <source>
        <dbReference type="SAM" id="SignalP"/>
    </source>
</evidence>
<sequence>MITIRIVAIILILTIVNSASAQGEHKSPEVMKDAIGMFEFQESSIELSEKGKLELDRFAKWYLSNSNQLLYRVYLGGVVSTEEVNTDHFGR</sequence>
<dbReference type="Proteomes" id="UP000613030">
    <property type="component" value="Unassembled WGS sequence"/>
</dbReference>
<proteinExistence type="predicted"/>
<evidence type="ECO:0000313" key="2">
    <source>
        <dbReference type="EMBL" id="MBL0744969.1"/>
    </source>
</evidence>
<dbReference type="EMBL" id="JAERRB010000013">
    <property type="protein sequence ID" value="MBL0744969.1"/>
    <property type="molecule type" value="Genomic_DNA"/>
</dbReference>